<accession>A0ABS0CU52</accession>
<proteinExistence type="predicted"/>
<gene>
    <name evidence="1" type="ORF">IU459_21690</name>
</gene>
<dbReference type="EMBL" id="JADLQX010000016">
    <property type="protein sequence ID" value="MBF6300136.1"/>
    <property type="molecule type" value="Genomic_DNA"/>
</dbReference>
<dbReference type="RefSeq" id="WP_195131384.1">
    <property type="nucleotide sequence ID" value="NZ_JADLQX010000016.1"/>
</dbReference>
<name>A0ABS0CU52_9NOCA</name>
<evidence type="ECO:0000313" key="1">
    <source>
        <dbReference type="EMBL" id="MBF6300136.1"/>
    </source>
</evidence>
<comment type="caution">
    <text evidence="1">The sequence shown here is derived from an EMBL/GenBank/DDBJ whole genome shotgun (WGS) entry which is preliminary data.</text>
</comment>
<protein>
    <submittedName>
        <fullName evidence="1">Uncharacterized protein</fullName>
    </submittedName>
</protein>
<reference evidence="1 2" key="1">
    <citation type="submission" date="2020-10" db="EMBL/GenBank/DDBJ databases">
        <title>Identification of Nocardia species via Next-generation sequencing and recognition of intraspecies genetic diversity.</title>
        <authorList>
            <person name="Li P."/>
            <person name="Li P."/>
            <person name="Lu B."/>
        </authorList>
    </citation>
    <scope>NUCLEOTIDE SEQUENCE [LARGE SCALE GENOMIC DNA]</scope>
    <source>
        <strain evidence="1 2">BJ06-0157</strain>
    </source>
</reference>
<sequence length="62" mass="6882">MRKRLVGEGCEDAAVPGIDIRQARGIIAIHEHCVPDCPRKRTASEYLRQQGVRAEDKTDGAH</sequence>
<organism evidence="1 2">
    <name type="scientific">Nocardia amamiensis</name>
    <dbReference type="NCBI Taxonomy" id="404578"/>
    <lineage>
        <taxon>Bacteria</taxon>
        <taxon>Bacillati</taxon>
        <taxon>Actinomycetota</taxon>
        <taxon>Actinomycetes</taxon>
        <taxon>Mycobacteriales</taxon>
        <taxon>Nocardiaceae</taxon>
        <taxon>Nocardia</taxon>
    </lineage>
</organism>
<dbReference type="Proteomes" id="UP000702209">
    <property type="component" value="Unassembled WGS sequence"/>
</dbReference>
<keyword evidence="2" id="KW-1185">Reference proteome</keyword>
<evidence type="ECO:0000313" key="2">
    <source>
        <dbReference type="Proteomes" id="UP000702209"/>
    </source>
</evidence>